<dbReference type="Gene3D" id="3.30.40.10">
    <property type="entry name" value="Zinc/RING finger domain, C3HC4 (zinc finger)"/>
    <property type="match status" value="1"/>
</dbReference>
<feature type="transmembrane region" description="Helical" evidence="9">
    <location>
        <begin position="151"/>
        <end position="169"/>
    </location>
</feature>
<gene>
    <name evidence="11" type="ORF">SKAU_G00179390</name>
</gene>
<dbReference type="OrthoDB" id="8960959at2759"/>
<keyword evidence="12" id="KW-1185">Reference proteome</keyword>
<keyword evidence="9" id="KW-0812">Transmembrane</keyword>
<dbReference type="GO" id="GO:0010008">
    <property type="term" value="C:endosome membrane"/>
    <property type="evidence" value="ECO:0007669"/>
    <property type="project" value="UniProtKB-SubCell"/>
</dbReference>
<dbReference type="InterPro" id="IPR042405">
    <property type="entry name" value="Protrudin"/>
</dbReference>
<evidence type="ECO:0000256" key="3">
    <source>
        <dbReference type="ARBA" id="ARBA00022753"/>
    </source>
</evidence>
<dbReference type="GO" id="GO:0048011">
    <property type="term" value="P:neurotrophin TRK receptor signaling pathway"/>
    <property type="evidence" value="ECO:0007669"/>
    <property type="project" value="TreeGrafter"/>
</dbReference>
<keyword evidence="5" id="KW-0862">Zinc</keyword>
<dbReference type="GO" id="GO:0045773">
    <property type="term" value="P:positive regulation of axon extension"/>
    <property type="evidence" value="ECO:0007669"/>
    <property type="project" value="TreeGrafter"/>
</dbReference>
<feature type="region of interest" description="Disordered" evidence="8">
    <location>
        <begin position="356"/>
        <end position="377"/>
    </location>
</feature>
<dbReference type="GO" id="GO:0031175">
    <property type="term" value="P:neuron projection development"/>
    <property type="evidence" value="ECO:0007669"/>
    <property type="project" value="TreeGrafter"/>
</dbReference>
<dbReference type="SUPFAM" id="SSF57903">
    <property type="entry name" value="FYVE/PHD zinc finger"/>
    <property type="match status" value="1"/>
</dbReference>
<evidence type="ECO:0000256" key="5">
    <source>
        <dbReference type="ARBA" id="ARBA00022833"/>
    </source>
</evidence>
<dbReference type="GO" id="GO:0008270">
    <property type="term" value="F:zinc ion binding"/>
    <property type="evidence" value="ECO:0007669"/>
    <property type="project" value="UniProtKB-KW"/>
</dbReference>
<evidence type="ECO:0000256" key="2">
    <source>
        <dbReference type="ARBA" id="ARBA00022723"/>
    </source>
</evidence>
<dbReference type="EMBL" id="JAINUF010000005">
    <property type="protein sequence ID" value="KAJ8361414.1"/>
    <property type="molecule type" value="Genomic_DNA"/>
</dbReference>
<dbReference type="GO" id="GO:0071787">
    <property type="term" value="P:endoplasmic reticulum tubular network formation"/>
    <property type="evidence" value="ECO:0007669"/>
    <property type="project" value="InterPro"/>
</dbReference>
<dbReference type="InterPro" id="IPR013083">
    <property type="entry name" value="Znf_RING/FYVE/PHD"/>
</dbReference>
<evidence type="ECO:0000259" key="10">
    <source>
        <dbReference type="PROSITE" id="PS50178"/>
    </source>
</evidence>
<feature type="domain" description="FYVE-type" evidence="10">
    <location>
        <begin position="291"/>
        <end position="324"/>
    </location>
</feature>
<dbReference type="GO" id="GO:0071782">
    <property type="term" value="C:endoplasmic reticulum tubular network"/>
    <property type="evidence" value="ECO:0007669"/>
    <property type="project" value="TreeGrafter"/>
</dbReference>
<evidence type="ECO:0000256" key="7">
    <source>
        <dbReference type="PROSITE-ProRule" id="PRU00091"/>
    </source>
</evidence>
<dbReference type="Proteomes" id="UP001152622">
    <property type="component" value="Chromosome 5"/>
</dbReference>
<dbReference type="PROSITE" id="PS50178">
    <property type="entry name" value="ZF_FYVE"/>
    <property type="match status" value="1"/>
</dbReference>
<dbReference type="AlphaFoldDB" id="A0A9Q1FLZ9"/>
<keyword evidence="3" id="KW-0967">Endosome</keyword>
<comment type="caution">
    <text evidence="11">The sequence shown here is derived from an EMBL/GenBank/DDBJ whole genome shotgun (WGS) entry which is preliminary data.</text>
</comment>
<evidence type="ECO:0000256" key="6">
    <source>
        <dbReference type="ARBA" id="ARBA00023136"/>
    </source>
</evidence>
<dbReference type="PANTHER" id="PTHR14543:SF1">
    <property type="entry name" value="PROTRUDIN"/>
    <property type="match status" value="1"/>
</dbReference>
<dbReference type="GO" id="GO:0032584">
    <property type="term" value="C:growth cone membrane"/>
    <property type="evidence" value="ECO:0007669"/>
    <property type="project" value="TreeGrafter"/>
</dbReference>
<evidence type="ECO:0000256" key="4">
    <source>
        <dbReference type="ARBA" id="ARBA00022771"/>
    </source>
</evidence>
<accession>A0A9Q1FLZ9</accession>
<dbReference type="InterPro" id="IPR017455">
    <property type="entry name" value="Znf_FYVE-rel"/>
</dbReference>
<proteinExistence type="predicted"/>
<comment type="subcellular location">
    <subcellularLocation>
        <location evidence="1">Endosome membrane</location>
    </subcellularLocation>
</comment>
<dbReference type="GO" id="GO:0072659">
    <property type="term" value="P:protein localization to plasma membrane"/>
    <property type="evidence" value="ECO:0007669"/>
    <property type="project" value="InterPro"/>
</dbReference>
<reference evidence="11" key="1">
    <citation type="journal article" date="2023" name="Science">
        <title>Genome structures resolve the early diversification of teleost fishes.</title>
        <authorList>
            <person name="Parey E."/>
            <person name="Louis A."/>
            <person name="Montfort J."/>
            <person name="Bouchez O."/>
            <person name="Roques C."/>
            <person name="Iampietro C."/>
            <person name="Lluch J."/>
            <person name="Castinel A."/>
            <person name="Donnadieu C."/>
            <person name="Desvignes T."/>
            <person name="Floi Bucao C."/>
            <person name="Jouanno E."/>
            <person name="Wen M."/>
            <person name="Mejri S."/>
            <person name="Dirks R."/>
            <person name="Jansen H."/>
            <person name="Henkel C."/>
            <person name="Chen W.J."/>
            <person name="Zahm M."/>
            <person name="Cabau C."/>
            <person name="Klopp C."/>
            <person name="Thompson A.W."/>
            <person name="Robinson-Rechavi M."/>
            <person name="Braasch I."/>
            <person name="Lecointre G."/>
            <person name="Bobe J."/>
            <person name="Postlethwait J.H."/>
            <person name="Berthelot C."/>
            <person name="Roest Crollius H."/>
            <person name="Guiguen Y."/>
        </authorList>
    </citation>
    <scope>NUCLEOTIDE SEQUENCE</scope>
    <source>
        <strain evidence="11">WJC10195</strain>
    </source>
</reference>
<keyword evidence="4 7" id="KW-0863">Zinc-finger</keyword>
<evidence type="ECO:0000256" key="1">
    <source>
        <dbReference type="ARBA" id="ARBA00004608"/>
    </source>
</evidence>
<dbReference type="PANTHER" id="PTHR14543">
    <property type="entry name" value="PROTRUDIN"/>
    <property type="match status" value="1"/>
</dbReference>
<sequence>MPRSRVNSDSYLYASHTREGDSERLTFHIFNTVTTFRKLMLFLEPVNISCRLVKYLLGWKICSLLCCVLLNVFFLNLSEEAWLILGLLCVFAPAALGFLKGYPRGTATKLARQRKMEDLEMEASLREMEEMLSQVCLSAESAYSILCWERCVDSALFYGGLLALLFLLYTAPGSYTLVVTNSALFLWKGSLYGVVRKTIFWRSSETSEGHFENVEKTTSPGTEDISSEDIEENVDADELDAGCDFKDAIEDGDDDEDMPLMGRRGALVGKIPDFHQKGRKRAIKPPRLHPSNNSGNCSRCHTSFSVLKKKKSCSNCGSFFCSRCCCKVQKSYLDNTILDSSRGTARSGHFLWPIRGRSPSQEAKHKRPTLTAWEIGP</sequence>
<keyword evidence="2" id="KW-0479">Metal-binding</keyword>
<feature type="transmembrane region" description="Helical" evidence="9">
    <location>
        <begin position="81"/>
        <end position="99"/>
    </location>
</feature>
<evidence type="ECO:0000256" key="8">
    <source>
        <dbReference type="SAM" id="MobiDB-lite"/>
    </source>
</evidence>
<name>A0A9Q1FLZ9_SYNKA</name>
<keyword evidence="6 9" id="KW-0472">Membrane</keyword>
<evidence type="ECO:0000256" key="9">
    <source>
        <dbReference type="SAM" id="Phobius"/>
    </source>
</evidence>
<protein>
    <recommendedName>
        <fullName evidence="10">FYVE-type domain-containing protein</fullName>
    </recommendedName>
</protein>
<organism evidence="11 12">
    <name type="scientific">Synaphobranchus kaupii</name>
    <name type="common">Kaup's arrowtooth eel</name>
    <dbReference type="NCBI Taxonomy" id="118154"/>
    <lineage>
        <taxon>Eukaryota</taxon>
        <taxon>Metazoa</taxon>
        <taxon>Chordata</taxon>
        <taxon>Craniata</taxon>
        <taxon>Vertebrata</taxon>
        <taxon>Euteleostomi</taxon>
        <taxon>Actinopterygii</taxon>
        <taxon>Neopterygii</taxon>
        <taxon>Teleostei</taxon>
        <taxon>Anguilliformes</taxon>
        <taxon>Synaphobranchidae</taxon>
        <taxon>Synaphobranchus</taxon>
    </lineage>
</organism>
<feature type="transmembrane region" description="Helical" evidence="9">
    <location>
        <begin position="57"/>
        <end position="75"/>
    </location>
</feature>
<keyword evidence="9" id="KW-1133">Transmembrane helix</keyword>
<evidence type="ECO:0000313" key="11">
    <source>
        <dbReference type="EMBL" id="KAJ8361414.1"/>
    </source>
</evidence>
<dbReference type="InterPro" id="IPR011011">
    <property type="entry name" value="Znf_FYVE_PHD"/>
</dbReference>
<dbReference type="GO" id="GO:0016192">
    <property type="term" value="P:vesicle-mediated transport"/>
    <property type="evidence" value="ECO:0007669"/>
    <property type="project" value="InterPro"/>
</dbReference>
<evidence type="ECO:0000313" key="12">
    <source>
        <dbReference type="Proteomes" id="UP001152622"/>
    </source>
</evidence>